<evidence type="ECO:0000256" key="2">
    <source>
        <dbReference type="ARBA" id="ARBA00023002"/>
    </source>
</evidence>
<dbReference type="PRINTS" id="PR00081">
    <property type="entry name" value="GDHRDH"/>
</dbReference>
<name>A0ABV3FFZ4_9NOCA</name>
<evidence type="ECO:0000256" key="1">
    <source>
        <dbReference type="ARBA" id="ARBA00006484"/>
    </source>
</evidence>
<dbReference type="InterPro" id="IPR036291">
    <property type="entry name" value="NAD(P)-bd_dom_sf"/>
</dbReference>
<dbReference type="RefSeq" id="WP_357984903.1">
    <property type="nucleotide sequence ID" value="NZ_JBFAIH010000020.1"/>
</dbReference>
<evidence type="ECO:0000256" key="3">
    <source>
        <dbReference type="SAM" id="MobiDB-lite"/>
    </source>
</evidence>
<feature type="region of interest" description="Disordered" evidence="3">
    <location>
        <begin position="195"/>
        <end position="215"/>
    </location>
</feature>
<proteinExistence type="inferred from homology"/>
<comment type="caution">
    <text evidence="4">The sequence shown here is derived from an EMBL/GenBank/DDBJ whole genome shotgun (WGS) entry which is preliminary data.</text>
</comment>
<feature type="compositionally biased region" description="Basic and acidic residues" evidence="3">
    <location>
        <begin position="206"/>
        <end position="215"/>
    </location>
</feature>
<accession>A0ABV3FFZ4</accession>
<keyword evidence="5" id="KW-1185">Reference proteome</keyword>
<evidence type="ECO:0000313" key="5">
    <source>
        <dbReference type="Proteomes" id="UP001551658"/>
    </source>
</evidence>
<dbReference type="CDD" id="cd11731">
    <property type="entry name" value="Lin1944_like_SDR_c"/>
    <property type="match status" value="1"/>
</dbReference>
<protein>
    <submittedName>
        <fullName evidence="4">Short chain dehydrogenase</fullName>
    </submittedName>
</protein>
<gene>
    <name evidence="4" type="ORF">AB0H72_28400</name>
</gene>
<keyword evidence="2" id="KW-0560">Oxidoreductase</keyword>
<comment type="similarity">
    <text evidence="1">Belongs to the short-chain dehydrogenases/reductases (SDR) family.</text>
</comment>
<sequence>MKIIVIGASGTIGTAVRAELARRHEVLAAARRGPLRVDMGDSASIDALFAEVGHVDAVVCCAASGRPAPLATRSEAEFWYGLEPKLLGQVNLVRRALGRVSDGGSITLTSGRFAEPVVGSSVGYLVNAGLEAFVHAAAVEMPRGIRLNVVCPGWVSETLRALGMDATTGTPVAEVAGVYAEAVEGAAHGRTLTVGVPDRPAGAEGGRGERAAGSR</sequence>
<dbReference type="InterPro" id="IPR002347">
    <property type="entry name" value="SDR_fam"/>
</dbReference>
<dbReference type="Gene3D" id="3.40.50.720">
    <property type="entry name" value="NAD(P)-binding Rossmann-like Domain"/>
    <property type="match status" value="1"/>
</dbReference>
<dbReference type="PANTHER" id="PTHR43477:SF1">
    <property type="entry name" value="DIHYDROANTICAPSIN 7-DEHYDROGENASE"/>
    <property type="match status" value="1"/>
</dbReference>
<organism evidence="4 5">
    <name type="scientific">Nocardia fusca</name>
    <dbReference type="NCBI Taxonomy" id="941183"/>
    <lineage>
        <taxon>Bacteria</taxon>
        <taxon>Bacillati</taxon>
        <taxon>Actinomycetota</taxon>
        <taxon>Actinomycetes</taxon>
        <taxon>Mycobacteriales</taxon>
        <taxon>Nocardiaceae</taxon>
        <taxon>Nocardia</taxon>
    </lineage>
</organism>
<dbReference type="Pfam" id="PF13561">
    <property type="entry name" value="adh_short_C2"/>
    <property type="match status" value="1"/>
</dbReference>
<dbReference type="EMBL" id="JBFAIH010000020">
    <property type="protein sequence ID" value="MEV0366624.1"/>
    <property type="molecule type" value="Genomic_DNA"/>
</dbReference>
<dbReference type="InterPro" id="IPR051122">
    <property type="entry name" value="SDR_DHRS6-like"/>
</dbReference>
<evidence type="ECO:0000313" key="4">
    <source>
        <dbReference type="EMBL" id="MEV0366624.1"/>
    </source>
</evidence>
<dbReference type="NCBIfam" id="NF005754">
    <property type="entry name" value="PRK07578.1"/>
    <property type="match status" value="1"/>
</dbReference>
<dbReference type="Proteomes" id="UP001551658">
    <property type="component" value="Unassembled WGS sequence"/>
</dbReference>
<dbReference type="PANTHER" id="PTHR43477">
    <property type="entry name" value="DIHYDROANTICAPSIN 7-DEHYDROGENASE"/>
    <property type="match status" value="1"/>
</dbReference>
<dbReference type="SUPFAM" id="SSF51735">
    <property type="entry name" value="NAD(P)-binding Rossmann-fold domains"/>
    <property type="match status" value="1"/>
</dbReference>
<reference evidence="4 5" key="1">
    <citation type="submission" date="2024-06" db="EMBL/GenBank/DDBJ databases">
        <title>The Natural Products Discovery Center: Release of the First 8490 Sequenced Strains for Exploring Actinobacteria Biosynthetic Diversity.</title>
        <authorList>
            <person name="Kalkreuter E."/>
            <person name="Kautsar S.A."/>
            <person name="Yang D."/>
            <person name="Bader C.D."/>
            <person name="Teijaro C.N."/>
            <person name="Fluegel L."/>
            <person name="Davis C.M."/>
            <person name="Simpson J.R."/>
            <person name="Lauterbach L."/>
            <person name="Steele A.D."/>
            <person name="Gui C."/>
            <person name="Meng S."/>
            <person name="Li G."/>
            <person name="Viehrig K."/>
            <person name="Ye F."/>
            <person name="Su P."/>
            <person name="Kiefer A.F."/>
            <person name="Nichols A."/>
            <person name="Cepeda A.J."/>
            <person name="Yan W."/>
            <person name="Fan B."/>
            <person name="Jiang Y."/>
            <person name="Adhikari A."/>
            <person name="Zheng C.-J."/>
            <person name="Schuster L."/>
            <person name="Cowan T.M."/>
            <person name="Smanski M.J."/>
            <person name="Chevrette M.G."/>
            <person name="De Carvalho L.P.S."/>
            <person name="Shen B."/>
        </authorList>
    </citation>
    <scope>NUCLEOTIDE SEQUENCE [LARGE SCALE GENOMIC DNA]</scope>
    <source>
        <strain evidence="4 5">NPDC050671</strain>
    </source>
</reference>